<dbReference type="RefSeq" id="WP_227172706.1">
    <property type="nucleotide sequence ID" value="NZ_JAWIIJ010000005.1"/>
</dbReference>
<dbReference type="Pfam" id="PF11902">
    <property type="entry name" value="DUF3422"/>
    <property type="match status" value="1"/>
</dbReference>
<dbReference type="Proteomes" id="UP001269819">
    <property type="component" value="Unassembled WGS sequence"/>
</dbReference>
<keyword evidence="1" id="KW-0812">Transmembrane</keyword>
<protein>
    <submittedName>
        <fullName evidence="2">DUF3422 domain-containing protein</fullName>
    </submittedName>
</protein>
<keyword evidence="1" id="KW-1133">Transmembrane helix</keyword>
<dbReference type="InterPro" id="IPR021830">
    <property type="entry name" value="DUF3422"/>
</dbReference>
<feature type="transmembrane region" description="Helical" evidence="1">
    <location>
        <begin position="404"/>
        <end position="425"/>
    </location>
</feature>
<reference evidence="2 3" key="1">
    <citation type="submission" date="2023-10" db="EMBL/GenBank/DDBJ databases">
        <title>Characteristics and mechanism of a salt-tolerant marine origin heterotrophic nitrifying- aerobic denitrifying bacteria Marinobacter xestospongiae HN1.</title>
        <authorList>
            <person name="Qi R."/>
        </authorList>
    </citation>
    <scope>NUCLEOTIDE SEQUENCE [LARGE SCALE GENOMIC DNA]</scope>
    <source>
        <strain evidence="2 3">HN1</strain>
    </source>
</reference>
<gene>
    <name evidence="2" type="ORF">RYS15_09200</name>
</gene>
<evidence type="ECO:0000313" key="2">
    <source>
        <dbReference type="EMBL" id="MDV2078862.1"/>
    </source>
</evidence>
<sequence>MTSQPQTLNFHPLRGELYDELHSRPFQVLPCPAAVTHIALLTDDDQRDAQFRHLQELHVLLGEPAPTAEVSCFEATFGHLRVRRETHMEFASYTFINLAPGPHHRPFEHTGASLLPKGWLERLSGTVVAAFHLDLQTVNSSPNNDLGLVRPWFEGKRLVGSSPQEGKARVWGSFKLHSDGFGRFMVLNQSLSNSQLGRLTHRLMEIETYRLMSLLALPQARTITPRLNEMDQQLAEITQALADNRSIDEKAILAELTDIAARIEAFRAQSTFRFSATRAYHRLVLTRLEELREDELSGHLTITEFMTRRLTPAVKTCESVGDRLEDLSRRVDRASDMMRTRVELAIQSQNQQLLASMDRRSKIQLMMQHTVEGFSVVAISYYLISLLKMALDTAAASGFSFNKSLVLGIAIPVILLAVFLGIRFIHHHFIKLARRE</sequence>
<comment type="caution">
    <text evidence="2">The sequence shown here is derived from an EMBL/GenBank/DDBJ whole genome shotgun (WGS) entry which is preliminary data.</text>
</comment>
<evidence type="ECO:0000313" key="3">
    <source>
        <dbReference type="Proteomes" id="UP001269819"/>
    </source>
</evidence>
<dbReference type="EMBL" id="JAWIIJ010000005">
    <property type="protein sequence ID" value="MDV2078862.1"/>
    <property type="molecule type" value="Genomic_DNA"/>
</dbReference>
<keyword evidence="1" id="KW-0472">Membrane</keyword>
<organism evidence="2 3">
    <name type="scientific">Marinobacter xestospongiae</name>
    <dbReference type="NCBI Taxonomy" id="994319"/>
    <lineage>
        <taxon>Bacteria</taxon>
        <taxon>Pseudomonadati</taxon>
        <taxon>Pseudomonadota</taxon>
        <taxon>Gammaproteobacteria</taxon>
        <taxon>Pseudomonadales</taxon>
        <taxon>Marinobacteraceae</taxon>
        <taxon>Marinobacter</taxon>
    </lineage>
</organism>
<evidence type="ECO:0000256" key="1">
    <source>
        <dbReference type="SAM" id="Phobius"/>
    </source>
</evidence>
<proteinExistence type="predicted"/>
<feature type="transmembrane region" description="Helical" evidence="1">
    <location>
        <begin position="365"/>
        <end position="384"/>
    </location>
</feature>
<keyword evidence="3" id="KW-1185">Reference proteome</keyword>
<name>A0ABU3VX58_9GAMM</name>
<accession>A0ABU3VX58</accession>